<dbReference type="AlphaFoldDB" id="A0A095VPI5"/>
<accession>A0A095VPI5</accession>
<evidence type="ECO:0000313" key="3">
    <source>
        <dbReference type="Proteomes" id="UP000029640"/>
    </source>
</evidence>
<comment type="caution">
    <text evidence="2">The sequence shown here is derived from an EMBL/GenBank/DDBJ whole genome shotgun (WGS) entry which is preliminary data.</text>
</comment>
<evidence type="ECO:0000313" key="2">
    <source>
        <dbReference type="EMBL" id="KGE03295.1"/>
    </source>
</evidence>
<dbReference type="eggNOG" id="COG3137">
    <property type="taxonomic scope" value="Bacteria"/>
</dbReference>
<dbReference type="InterPro" id="IPR007433">
    <property type="entry name" value="DUF481"/>
</dbReference>
<dbReference type="Pfam" id="PF04338">
    <property type="entry name" value="DUF481"/>
    <property type="match status" value="1"/>
</dbReference>
<evidence type="ECO:0000256" key="1">
    <source>
        <dbReference type="SAM" id="SignalP"/>
    </source>
</evidence>
<dbReference type="RefSeq" id="WP_035518055.1">
    <property type="nucleotide sequence ID" value="NZ_KN234799.1"/>
</dbReference>
<name>A0A095VPI5_9GAMM</name>
<keyword evidence="1" id="KW-0732">Signal</keyword>
<reference evidence="2 3" key="1">
    <citation type="journal article" date="2014" name="Genome Announc.">
        <title>Genome Sequence of Gammaproteobacterial Pseudohaliea rubra Type Strain DSM 19751, Isolated from Coastal Seawater of the Mediterranean Sea.</title>
        <authorList>
            <person name="Spring S."/>
            <person name="Fiebig A."/>
            <person name="Riedel T."/>
            <person name="Goker M."/>
            <person name="Klenk H.P."/>
        </authorList>
    </citation>
    <scope>NUCLEOTIDE SEQUENCE [LARGE SCALE GENOMIC DNA]</scope>
    <source>
        <strain evidence="2 3">DSM 19751</strain>
    </source>
</reference>
<gene>
    <name evidence="2" type="ORF">HRUBRA_02129</name>
</gene>
<sequence length="337" mass="37454">MKTLPLYLLLLLAGAAAAAPDRITLKNGSTILGTVTDAEGGKVMVETDFAGTLSIAQDQIEALRTDTPMRLQLADGTVLESSPIRVANEQLVLGELDGEKSYALADLVRVNPEPWELGEGYRWTGLASAGLSIEQGNTDTRELDYRAESVWTGLLDRYSLSLVGEYDEANGEKNAENWIARGKYDRFLEDSDWYWGGNLSLEHDEFADTDLRTYLGPYVGRKLFKDPVFKLEAEAGLSYVWEEFFVAEDNDYPGATWSLDASSNYLGEDTRLYFNQTGLWDLSNGADILINTTAGLSFPLLLNIEGAAEVIWKYDTGAVAGVDELDQTYRFRLGYRW</sequence>
<dbReference type="EMBL" id="AUVB01000060">
    <property type="protein sequence ID" value="KGE03295.1"/>
    <property type="molecule type" value="Genomic_DNA"/>
</dbReference>
<protein>
    <recommendedName>
        <fullName evidence="4">Peptide chain release factor RF-3</fullName>
    </recommendedName>
</protein>
<keyword evidence="3" id="KW-1185">Reference proteome</keyword>
<dbReference type="HOGENOM" id="CLU_057321_0_0_6"/>
<dbReference type="OrthoDB" id="9806250at2"/>
<dbReference type="STRING" id="1265313.HRUBRA_02129"/>
<proteinExistence type="predicted"/>
<evidence type="ECO:0008006" key="4">
    <source>
        <dbReference type="Google" id="ProtNLM"/>
    </source>
</evidence>
<feature type="chain" id="PRO_5001911016" description="Peptide chain release factor RF-3" evidence="1">
    <location>
        <begin position="19"/>
        <end position="337"/>
    </location>
</feature>
<organism evidence="2 3">
    <name type="scientific">Pseudohaliea rubra DSM 19751</name>
    <dbReference type="NCBI Taxonomy" id="1265313"/>
    <lineage>
        <taxon>Bacteria</taxon>
        <taxon>Pseudomonadati</taxon>
        <taxon>Pseudomonadota</taxon>
        <taxon>Gammaproteobacteria</taxon>
        <taxon>Cellvibrionales</taxon>
        <taxon>Halieaceae</taxon>
        <taxon>Pseudohaliea</taxon>
    </lineage>
</organism>
<dbReference type="Proteomes" id="UP000029640">
    <property type="component" value="Unassembled WGS sequence"/>
</dbReference>
<feature type="signal peptide" evidence="1">
    <location>
        <begin position="1"/>
        <end position="18"/>
    </location>
</feature>